<dbReference type="InParanoid" id="G4ZGZ3"/>
<feature type="region of interest" description="Disordered" evidence="1">
    <location>
        <begin position="770"/>
        <end position="841"/>
    </location>
</feature>
<proteinExistence type="predicted"/>
<protein>
    <submittedName>
        <fullName evidence="2">Uncharacterized protein</fullName>
    </submittedName>
</protein>
<evidence type="ECO:0000313" key="3">
    <source>
        <dbReference type="Proteomes" id="UP000002640"/>
    </source>
</evidence>
<feature type="compositionally biased region" description="Low complexity" evidence="1">
    <location>
        <begin position="825"/>
        <end position="839"/>
    </location>
</feature>
<dbReference type="EMBL" id="JH159154">
    <property type="protein sequence ID" value="EGZ18618.1"/>
    <property type="molecule type" value="Genomic_DNA"/>
</dbReference>
<organism evidence="2 3">
    <name type="scientific">Phytophthora sojae (strain P6497)</name>
    <name type="common">Soybean stem and root rot agent</name>
    <name type="synonym">Phytophthora megasperma f. sp. glycines</name>
    <dbReference type="NCBI Taxonomy" id="1094619"/>
    <lineage>
        <taxon>Eukaryota</taxon>
        <taxon>Sar</taxon>
        <taxon>Stramenopiles</taxon>
        <taxon>Oomycota</taxon>
        <taxon>Peronosporomycetes</taxon>
        <taxon>Peronosporales</taxon>
        <taxon>Peronosporaceae</taxon>
        <taxon>Phytophthora</taxon>
    </lineage>
</organism>
<name>G4ZGZ3_PHYSP</name>
<feature type="compositionally biased region" description="Acidic residues" evidence="1">
    <location>
        <begin position="120"/>
        <end position="136"/>
    </location>
</feature>
<dbReference type="KEGG" id="psoj:PHYSODRAFT_332367"/>
<feature type="compositionally biased region" description="Basic and acidic residues" evidence="1">
    <location>
        <begin position="770"/>
        <end position="794"/>
    </location>
</feature>
<reference evidence="2 3" key="1">
    <citation type="journal article" date="2006" name="Science">
        <title>Phytophthora genome sequences uncover evolutionary origins and mechanisms of pathogenesis.</title>
        <authorList>
            <person name="Tyler B.M."/>
            <person name="Tripathy S."/>
            <person name="Zhang X."/>
            <person name="Dehal P."/>
            <person name="Jiang R.H."/>
            <person name="Aerts A."/>
            <person name="Arredondo F.D."/>
            <person name="Baxter L."/>
            <person name="Bensasson D."/>
            <person name="Beynon J.L."/>
            <person name="Chapman J."/>
            <person name="Damasceno C.M."/>
            <person name="Dorrance A.E."/>
            <person name="Dou D."/>
            <person name="Dickerman A.W."/>
            <person name="Dubchak I.L."/>
            <person name="Garbelotto M."/>
            <person name="Gijzen M."/>
            <person name="Gordon S.G."/>
            <person name="Govers F."/>
            <person name="Grunwald N.J."/>
            <person name="Huang W."/>
            <person name="Ivors K.L."/>
            <person name="Jones R.W."/>
            <person name="Kamoun S."/>
            <person name="Krampis K."/>
            <person name="Lamour K.H."/>
            <person name="Lee M.K."/>
            <person name="McDonald W.H."/>
            <person name="Medina M."/>
            <person name="Meijer H.J."/>
            <person name="Nordberg E.K."/>
            <person name="Maclean D.J."/>
            <person name="Ospina-Giraldo M.D."/>
            <person name="Morris P.F."/>
            <person name="Phuntumart V."/>
            <person name="Putnam N.H."/>
            <person name="Rash S."/>
            <person name="Rose J.K."/>
            <person name="Sakihama Y."/>
            <person name="Salamov A.A."/>
            <person name="Savidor A."/>
            <person name="Scheuring C.F."/>
            <person name="Smith B.M."/>
            <person name="Sobral B.W."/>
            <person name="Terry A."/>
            <person name="Torto-Alalibo T.A."/>
            <person name="Win J."/>
            <person name="Xu Z."/>
            <person name="Zhang H."/>
            <person name="Grigoriev I.V."/>
            <person name="Rokhsar D.S."/>
            <person name="Boore J.L."/>
        </authorList>
    </citation>
    <scope>NUCLEOTIDE SEQUENCE [LARGE SCALE GENOMIC DNA]</scope>
    <source>
        <strain evidence="2 3">P6497</strain>
    </source>
</reference>
<feature type="region of interest" description="Disordered" evidence="1">
    <location>
        <begin position="114"/>
        <end position="136"/>
    </location>
</feature>
<dbReference type="AlphaFoldDB" id="G4ZGZ3"/>
<evidence type="ECO:0000256" key="1">
    <source>
        <dbReference type="SAM" id="MobiDB-lite"/>
    </source>
</evidence>
<dbReference type="RefSeq" id="XP_009527676.1">
    <property type="nucleotide sequence ID" value="XM_009529381.1"/>
</dbReference>
<dbReference type="GeneID" id="20646457"/>
<gene>
    <name evidence="2" type="ORF">PHYSODRAFT_332367</name>
</gene>
<feature type="compositionally biased region" description="Basic residues" evidence="1">
    <location>
        <begin position="810"/>
        <end position="824"/>
    </location>
</feature>
<evidence type="ECO:0000313" key="2">
    <source>
        <dbReference type="EMBL" id="EGZ18618.1"/>
    </source>
</evidence>
<sequence>MASIPIFKYDRYQRAASFFLDWLIRAHGHSHPTPQPVQLDTLSRVVQEIANDPSCLSDKLRQDLPKALAACNCALKICSADEFLLQTIENRDVGTRLSRLLKLWHRTLEKVPHEKSGALESDEGQEEGEDDDEEEVEAFADDLPLDVVFFVLELEELVRGVYEIYTAVKALAMDTATDLTTRLQQRRPEIRTMENLLDAVMKHTPAIYGLAANSASSIKAKFDKDGTYMSSPFELVRDFEIIWAALTSFAKILPSSTRAGFLLPPNERERYGEERTPQYVLPTTDIIDFLVQSFALMARLEGAFMCLMTDYFATRQVTIPLVFAWTCWVKSVAALQGDGGLGRNISVTMNHADELMQRMATLVDRPTVLNVIKPDSSRDDLLPNRSRLVKRTNPFSAGFVVLDFQLGYLRAGHQSLLRAPIFRAFGHLYNALVGQEFLEPIPLIEDVLEIYETWVFTPSRAAVDWTKEQKEFGVRDVSKICRFLSENDSCQFTSSSLADMKGNAVKTSSAEMFGTRHACSDYIGNPECSDDIEERKIDALENAVMFPLLPLLDALQPDGSLDLDILPAAISTRSEATLNGEKVRTMATKAAALIHAKFAVPVPEIERRYFTFPSYPDFVSQQFGTASFKIKTQRETREEVFSDLMRLLERKCNVLVVSARESLVVTVLISAKVRQAVAASVAEASAPSPSISRVSSTLEVLSPMPAAHVQQILATVWSPGAAMKGYNLIDLNTPTYHTKETIAHLVVKHENRSLYRQLRSVGADISRKEVRGRHVSEMTTDREWSRSIAAERDQQPSPSSGRSPENKSSPARKKSKKKGKKGKSGKASPASPSGSTSDPPAEESLCLLKFLTRAATQPQENTGVVDEALVETFTRLRDPTIPATCKSDDVKHACAAIDELWEITIELSAPNRIADTSFDLRKTVTSDASQVIHMMQKFHQVDHAAIKDPVLSPVRDLCGTTRDFVRMAMSTAQLCVSINRKQQACEVLNVLEKRFLNASSTKDPPLEFGALVRMYSTGRESMGLGKASSTDSLRVLGSILDEAKEKLEPQQEP</sequence>
<dbReference type="SMR" id="G4ZGZ3"/>
<dbReference type="Proteomes" id="UP000002640">
    <property type="component" value="Unassembled WGS sequence"/>
</dbReference>
<keyword evidence="3" id="KW-1185">Reference proteome</keyword>
<accession>G4ZGZ3</accession>